<evidence type="ECO:0000256" key="1">
    <source>
        <dbReference type="SAM" id="Phobius"/>
    </source>
</evidence>
<gene>
    <name evidence="2" type="ORF">MTR67_023031</name>
</gene>
<dbReference type="Proteomes" id="UP001234989">
    <property type="component" value="Chromosome 5"/>
</dbReference>
<name>A0AAF0TRG3_SOLVR</name>
<proteinExistence type="predicted"/>
<keyword evidence="1" id="KW-0812">Transmembrane</keyword>
<dbReference type="EMBL" id="CP133616">
    <property type="protein sequence ID" value="WMV29646.1"/>
    <property type="molecule type" value="Genomic_DNA"/>
</dbReference>
<protein>
    <submittedName>
        <fullName evidence="2">Uncharacterized protein</fullName>
    </submittedName>
</protein>
<evidence type="ECO:0000313" key="3">
    <source>
        <dbReference type="Proteomes" id="UP001234989"/>
    </source>
</evidence>
<reference evidence="2" key="1">
    <citation type="submission" date="2023-08" db="EMBL/GenBank/DDBJ databases">
        <title>A de novo genome assembly of Solanum verrucosum Schlechtendal, a Mexican diploid species geographically isolated from the other diploid A-genome species in potato relatives.</title>
        <authorList>
            <person name="Hosaka K."/>
        </authorList>
    </citation>
    <scope>NUCLEOTIDE SEQUENCE</scope>
    <source>
        <tissue evidence="2">Young leaves</tissue>
    </source>
</reference>
<organism evidence="2 3">
    <name type="scientific">Solanum verrucosum</name>
    <dbReference type="NCBI Taxonomy" id="315347"/>
    <lineage>
        <taxon>Eukaryota</taxon>
        <taxon>Viridiplantae</taxon>
        <taxon>Streptophyta</taxon>
        <taxon>Embryophyta</taxon>
        <taxon>Tracheophyta</taxon>
        <taxon>Spermatophyta</taxon>
        <taxon>Magnoliopsida</taxon>
        <taxon>eudicotyledons</taxon>
        <taxon>Gunneridae</taxon>
        <taxon>Pentapetalae</taxon>
        <taxon>asterids</taxon>
        <taxon>lamiids</taxon>
        <taxon>Solanales</taxon>
        <taxon>Solanaceae</taxon>
        <taxon>Solanoideae</taxon>
        <taxon>Solaneae</taxon>
        <taxon>Solanum</taxon>
    </lineage>
</organism>
<accession>A0AAF0TRG3</accession>
<dbReference type="AlphaFoldDB" id="A0AAF0TRG3"/>
<feature type="transmembrane region" description="Helical" evidence="1">
    <location>
        <begin position="38"/>
        <end position="56"/>
    </location>
</feature>
<keyword evidence="1" id="KW-0472">Membrane</keyword>
<keyword evidence="1" id="KW-1133">Transmembrane helix</keyword>
<keyword evidence="3" id="KW-1185">Reference proteome</keyword>
<evidence type="ECO:0000313" key="2">
    <source>
        <dbReference type="EMBL" id="WMV29646.1"/>
    </source>
</evidence>
<sequence length="72" mass="7814">MPTIKNPRDPSPTNHSTLLVGIADQLNDSPLGVVHRHLAPAFNIVISGLLGGMVLLRGIARRYADCFHFPLT</sequence>